<reference evidence="2" key="1">
    <citation type="submission" date="2018-06" db="EMBL/GenBank/DDBJ databases">
        <title>Complete genome sequences of Mycoplasma anatis, M. anseris and M. cloacale type strains.</title>
        <authorList>
            <person name="Grozner D."/>
            <person name="Forro B."/>
            <person name="Sulyok K.M."/>
            <person name="Marton S."/>
            <person name="Kreizinger Z."/>
            <person name="Banyai K."/>
            <person name="Gyuranecz M."/>
        </authorList>
    </citation>
    <scope>NUCLEOTIDE SEQUENCE [LARGE SCALE GENOMIC DNA]</scope>
    <source>
        <strain evidence="2">NCTC 10199</strain>
    </source>
</reference>
<protein>
    <submittedName>
        <fullName evidence="1">DUF1292 domain-containing protein</fullName>
    </submittedName>
</protein>
<organism evidence="1 2">
    <name type="scientific">Metamycoplasma cloacale</name>
    <dbReference type="NCBI Taxonomy" id="92401"/>
    <lineage>
        <taxon>Bacteria</taxon>
        <taxon>Bacillati</taxon>
        <taxon>Mycoplasmatota</taxon>
        <taxon>Mycoplasmoidales</taxon>
        <taxon>Metamycoplasmataceae</taxon>
        <taxon>Metamycoplasma</taxon>
    </lineage>
</organism>
<dbReference type="EMBL" id="CP030103">
    <property type="protein sequence ID" value="AWX42745.1"/>
    <property type="molecule type" value="Genomic_DNA"/>
</dbReference>
<keyword evidence="2" id="KW-1185">Reference proteome</keyword>
<dbReference type="KEGG" id="mclo:DK849_01485"/>
<accession>A0A2Z4LLX9</accession>
<dbReference type="OrthoDB" id="398862at2"/>
<dbReference type="Proteomes" id="UP000249865">
    <property type="component" value="Chromosome"/>
</dbReference>
<dbReference type="AlphaFoldDB" id="A0A2Z4LLX9"/>
<dbReference type="RefSeq" id="WP_029330469.1">
    <property type="nucleotide sequence ID" value="NZ_CP030103.1"/>
</dbReference>
<gene>
    <name evidence="1" type="ORF">DK849_01485</name>
</gene>
<sequence length="102" mass="12302">MDKKEIKLFTEERKMLIQFENQNMEYYVIFSFEENGDVYYLLTDREKLIIAKSQDNKLVEITDEKEIEIISEIVDEFANEHLVLDENGNDFLARFYEYGEIN</sequence>
<evidence type="ECO:0000313" key="1">
    <source>
        <dbReference type="EMBL" id="AWX42745.1"/>
    </source>
</evidence>
<evidence type="ECO:0000313" key="2">
    <source>
        <dbReference type="Proteomes" id="UP000249865"/>
    </source>
</evidence>
<dbReference type="Pfam" id="PF06949">
    <property type="entry name" value="DUF1292"/>
    <property type="match status" value="1"/>
</dbReference>
<proteinExistence type="predicted"/>
<name>A0A2Z4LLX9_9BACT</name>
<dbReference type="InterPro" id="IPR009711">
    <property type="entry name" value="UPF0473"/>
</dbReference>